<dbReference type="Gene3D" id="1.10.260.40">
    <property type="entry name" value="lambda repressor-like DNA-binding domains"/>
    <property type="match status" value="1"/>
</dbReference>
<dbReference type="Pfam" id="PF13413">
    <property type="entry name" value="HTH_25"/>
    <property type="match status" value="1"/>
</dbReference>
<dbReference type="Proteomes" id="UP000034917">
    <property type="component" value="Unassembled WGS sequence"/>
</dbReference>
<dbReference type="Gene3D" id="2.60.40.10">
    <property type="entry name" value="Immunoglobulins"/>
    <property type="match status" value="1"/>
</dbReference>
<gene>
    <name evidence="2" type="ORF">US40_C0008G0011</name>
</gene>
<dbReference type="InterPro" id="IPR013783">
    <property type="entry name" value="Ig-like_fold"/>
</dbReference>
<dbReference type="PANTHER" id="PTHR34475:SF1">
    <property type="entry name" value="CYTOSKELETON PROTEIN RODZ"/>
    <property type="match status" value="1"/>
</dbReference>
<comment type="caution">
    <text evidence="2">The sequence shown here is derived from an EMBL/GenBank/DDBJ whole genome shotgun (WGS) entry which is preliminary data.</text>
</comment>
<sequence length="208" mass="24611">MTTVGEILQKERINKGLTLLDIEKKIKVREKYLRAIEENKWDFFSSKIYITGIIKNYSKMLGLDEKKISAFFRRDYEKKDEVRFKGKVSQRYLTPETRQVLKQGFMILILFFVFYFGYQLKLYFSPPKLTIIAPKERSFFREDRVKIIGETEKDAMVVISGARVYQNKEGIFEYDFPLHDGENKLTIELTGANGRKSKVEKVFIKRSK</sequence>
<dbReference type="InterPro" id="IPR050400">
    <property type="entry name" value="Bact_Cytoskel_RodZ"/>
</dbReference>
<dbReference type="AlphaFoldDB" id="A0A0G0G5T7"/>
<evidence type="ECO:0000256" key="1">
    <source>
        <dbReference type="SAM" id="Phobius"/>
    </source>
</evidence>
<keyword evidence="1" id="KW-1133">Transmembrane helix</keyword>
<evidence type="ECO:0008006" key="4">
    <source>
        <dbReference type="Google" id="ProtNLM"/>
    </source>
</evidence>
<dbReference type="EMBL" id="LBSV01000008">
    <property type="protein sequence ID" value="KKQ25417.1"/>
    <property type="molecule type" value="Genomic_DNA"/>
</dbReference>
<feature type="transmembrane region" description="Helical" evidence="1">
    <location>
        <begin position="100"/>
        <end position="118"/>
    </location>
</feature>
<name>A0A0G0G5T7_9BACT</name>
<accession>A0A0G0G5T7</accession>
<dbReference type="InterPro" id="IPR010982">
    <property type="entry name" value="Lambda_DNA-bd_dom_sf"/>
</dbReference>
<organism evidence="2 3">
    <name type="scientific">Candidatus Roizmanbacteria bacterium GW2011_GWC2_37_13</name>
    <dbReference type="NCBI Taxonomy" id="1618486"/>
    <lineage>
        <taxon>Bacteria</taxon>
        <taxon>Candidatus Roizmaniibacteriota</taxon>
    </lineage>
</organism>
<dbReference type="PANTHER" id="PTHR34475">
    <property type="match status" value="1"/>
</dbReference>
<keyword evidence="1" id="KW-0812">Transmembrane</keyword>
<evidence type="ECO:0000313" key="3">
    <source>
        <dbReference type="Proteomes" id="UP000034917"/>
    </source>
</evidence>
<protein>
    <recommendedName>
        <fullName evidence="4">HTH cro/C1-type domain-containing protein</fullName>
    </recommendedName>
</protein>
<keyword evidence="1" id="KW-0472">Membrane</keyword>
<dbReference type="GO" id="GO:0003677">
    <property type="term" value="F:DNA binding"/>
    <property type="evidence" value="ECO:0007669"/>
    <property type="project" value="InterPro"/>
</dbReference>
<evidence type="ECO:0000313" key="2">
    <source>
        <dbReference type="EMBL" id="KKQ25417.1"/>
    </source>
</evidence>
<reference evidence="2 3" key="1">
    <citation type="journal article" date="2015" name="Nature">
        <title>rRNA introns, odd ribosomes, and small enigmatic genomes across a large radiation of phyla.</title>
        <authorList>
            <person name="Brown C.T."/>
            <person name="Hug L.A."/>
            <person name="Thomas B.C."/>
            <person name="Sharon I."/>
            <person name="Castelle C.J."/>
            <person name="Singh A."/>
            <person name="Wilkins M.J."/>
            <person name="Williams K.H."/>
            <person name="Banfield J.F."/>
        </authorList>
    </citation>
    <scope>NUCLEOTIDE SEQUENCE [LARGE SCALE GENOMIC DNA]</scope>
</reference>
<proteinExistence type="predicted"/>